<dbReference type="AlphaFoldDB" id="A0A1V8RWU3"/>
<keyword evidence="2" id="KW-1185">Reference proteome</keyword>
<name>A0A1V8RWU3_9HYPH</name>
<comment type="caution">
    <text evidence="1">The sequence shown here is derived from an EMBL/GenBank/DDBJ whole genome shotgun (WGS) entry which is preliminary data.</text>
</comment>
<sequence>MDQDGGFSAEAADGLSPPRVMAPDVTIVVCTTCRDATGSDARPSAGELLAEDARHAAAQENIDIRTVECLGNCKRRLSAALLRDGCWSYVFGDLTPQSGSDLVAGAKLFAMSTDGILPWRDRPDCLKRGLVARIPPPMR</sequence>
<gene>
    <name evidence="1" type="ORF">BFN67_00795</name>
</gene>
<dbReference type="EMBL" id="MDET01000001">
    <property type="protein sequence ID" value="OQM77652.1"/>
    <property type="molecule type" value="Genomic_DNA"/>
</dbReference>
<dbReference type="STRING" id="1873176.BFN67_00795"/>
<dbReference type="Pfam" id="PF07845">
    <property type="entry name" value="DUF1636"/>
    <property type="match status" value="1"/>
</dbReference>
<accession>A0A1V8RWU3</accession>
<protein>
    <submittedName>
        <fullName evidence="1">Metal-binding protein</fullName>
    </submittedName>
</protein>
<dbReference type="CDD" id="cd02980">
    <property type="entry name" value="TRX_Fd_family"/>
    <property type="match status" value="1"/>
</dbReference>
<proteinExistence type="predicted"/>
<dbReference type="InterPro" id="IPR012863">
    <property type="entry name" value="DUF1636"/>
</dbReference>
<evidence type="ECO:0000313" key="1">
    <source>
        <dbReference type="EMBL" id="OQM77652.1"/>
    </source>
</evidence>
<reference evidence="1 2" key="1">
    <citation type="journal article" date="2016" name="Int. J. Syst. Evol. Microbiol.">
        <title>Pseudaminobacter manganicus sp. nov., isolated from sludge of a manganese mine.</title>
        <authorList>
            <person name="Li J."/>
            <person name="Huang J."/>
            <person name="Liao S."/>
            <person name="Wang G."/>
        </authorList>
    </citation>
    <scope>NUCLEOTIDE SEQUENCE [LARGE SCALE GENOMIC DNA]</scope>
    <source>
        <strain evidence="1 2">JH-7</strain>
    </source>
</reference>
<dbReference type="Proteomes" id="UP000191905">
    <property type="component" value="Unassembled WGS sequence"/>
</dbReference>
<organism evidence="1 2">
    <name type="scientific">Manganibacter manganicus</name>
    <dbReference type="NCBI Taxonomy" id="1873176"/>
    <lineage>
        <taxon>Bacteria</taxon>
        <taxon>Pseudomonadati</taxon>
        <taxon>Pseudomonadota</taxon>
        <taxon>Alphaproteobacteria</taxon>
        <taxon>Hyphomicrobiales</taxon>
        <taxon>Phyllobacteriaceae</taxon>
        <taxon>Manganibacter</taxon>
    </lineage>
</organism>
<evidence type="ECO:0000313" key="2">
    <source>
        <dbReference type="Proteomes" id="UP000191905"/>
    </source>
</evidence>